<dbReference type="InterPro" id="IPR050903">
    <property type="entry name" value="Bact_Chemotaxis_MeTrfase"/>
</dbReference>
<organism evidence="2 3">
    <name type="scientific">Clostridium thailandense</name>
    <dbReference type="NCBI Taxonomy" id="2794346"/>
    <lineage>
        <taxon>Bacteria</taxon>
        <taxon>Bacillati</taxon>
        <taxon>Bacillota</taxon>
        <taxon>Clostridia</taxon>
        <taxon>Eubacteriales</taxon>
        <taxon>Clostridiaceae</taxon>
        <taxon>Clostridium</taxon>
    </lineage>
</organism>
<dbReference type="InterPro" id="IPR022642">
    <property type="entry name" value="CheR_C"/>
</dbReference>
<dbReference type="InterPro" id="IPR000780">
    <property type="entry name" value="CheR_MeTrfase"/>
</dbReference>
<protein>
    <submittedName>
        <fullName evidence="2">Protein-glutamate O-methyltransferase CheR</fullName>
    </submittedName>
</protein>
<dbReference type="CDD" id="cd02440">
    <property type="entry name" value="AdoMet_MTases"/>
    <property type="match status" value="1"/>
</dbReference>
<proteinExistence type="predicted"/>
<dbReference type="AlphaFoldDB" id="A0A949X2K2"/>
<sequence length="269" mass="31443">MDNIVLQQLAEYIYEFCCIDYLKNLPSLESKISSRLKELNLSLWEYCGYVKSDNKEKDILIELVTVNETYFFREENLLKELQNTIYPKFKDRTSYNPLRIWCAACSSGEEPYTLAMMVKESNLFSEGSVEIIASDINKKVLSKAQGALYNKKSLSFRKMPEGMIEKYFDELDEEYKVKEDIRKLVKFKHLNMFDKNMKAEIGKVDIILCRNVLIYFDLESIKKVASSFYDIINPQGYLFLGHAETITSINPGFETIYTPSNFYYKKGEI</sequence>
<gene>
    <name evidence="2" type="ORF">I6U48_10630</name>
</gene>
<dbReference type="EMBL" id="JAEEGC010000043">
    <property type="protein sequence ID" value="MBV7273364.1"/>
    <property type="molecule type" value="Genomic_DNA"/>
</dbReference>
<dbReference type="GO" id="GO:0008757">
    <property type="term" value="F:S-adenosylmethionine-dependent methyltransferase activity"/>
    <property type="evidence" value="ECO:0007669"/>
    <property type="project" value="InterPro"/>
</dbReference>
<evidence type="ECO:0000313" key="2">
    <source>
        <dbReference type="EMBL" id="MBV7273364.1"/>
    </source>
</evidence>
<feature type="domain" description="CheR-type methyltransferase" evidence="1">
    <location>
        <begin position="28"/>
        <end position="255"/>
    </location>
</feature>
<dbReference type="Proteomes" id="UP000694308">
    <property type="component" value="Unassembled WGS sequence"/>
</dbReference>
<dbReference type="PANTHER" id="PTHR24422">
    <property type="entry name" value="CHEMOTAXIS PROTEIN METHYLTRANSFERASE"/>
    <property type="match status" value="1"/>
</dbReference>
<keyword evidence="3" id="KW-1185">Reference proteome</keyword>
<dbReference type="RefSeq" id="WP_218320396.1">
    <property type="nucleotide sequence ID" value="NZ_JAEEGC010000043.1"/>
</dbReference>
<accession>A0A949X2K2</accession>
<dbReference type="SMART" id="SM00138">
    <property type="entry name" value="MeTrc"/>
    <property type="match status" value="1"/>
</dbReference>
<dbReference type="Pfam" id="PF01739">
    <property type="entry name" value="CheR"/>
    <property type="match status" value="1"/>
</dbReference>
<comment type="caution">
    <text evidence="2">The sequence shown here is derived from an EMBL/GenBank/DDBJ whole genome shotgun (WGS) entry which is preliminary data.</text>
</comment>
<dbReference type="PROSITE" id="PS50123">
    <property type="entry name" value="CHER"/>
    <property type="match status" value="1"/>
</dbReference>
<evidence type="ECO:0000259" key="1">
    <source>
        <dbReference type="PROSITE" id="PS50123"/>
    </source>
</evidence>
<reference evidence="2" key="1">
    <citation type="submission" date="2020-12" db="EMBL/GenBank/DDBJ databases">
        <title>Clostridium thailandense sp. nov., a novel acetogenic bacterium isolated from peat land soil in Thailand.</title>
        <authorList>
            <person name="Chaikitkaew S."/>
            <person name="Birkeland N.K."/>
        </authorList>
    </citation>
    <scope>NUCLEOTIDE SEQUENCE</scope>
    <source>
        <strain evidence="2">PL3</strain>
    </source>
</reference>
<name>A0A949X2K2_9CLOT</name>
<evidence type="ECO:0000313" key="3">
    <source>
        <dbReference type="Proteomes" id="UP000694308"/>
    </source>
</evidence>
<dbReference type="PANTHER" id="PTHR24422:SF10">
    <property type="entry name" value="CHEMOTAXIS PROTEIN METHYLTRANSFERASE 2"/>
    <property type="match status" value="1"/>
</dbReference>